<dbReference type="Gene3D" id="3.40.50.720">
    <property type="entry name" value="NAD(P)-binding Rossmann-like Domain"/>
    <property type="match status" value="1"/>
</dbReference>
<feature type="transmembrane region" description="Helical" evidence="7">
    <location>
        <begin position="77"/>
        <end position="98"/>
    </location>
</feature>
<keyword evidence="6 7" id="KW-0472">Membrane</keyword>
<dbReference type="GO" id="GO:0016780">
    <property type="term" value="F:phosphotransferase activity, for other substituted phosphate groups"/>
    <property type="evidence" value="ECO:0007669"/>
    <property type="project" value="TreeGrafter"/>
</dbReference>
<comment type="caution">
    <text evidence="9">The sequence shown here is derived from an EMBL/GenBank/DDBJ whole genome shotgun (WGS) entry which is preliminary data.</text>
</comment>
<evidence type="ECO:0000256" key="5">
    <source>
        <dbReference type="ARBA" id="ARBA00022989"/>
    </source>
</evidence>
<reference evidence="9 10" key="1">
    <citation type="submission" date="2016-10" db="EMBL/GenBank/DDBJ databases">
        <title>Arsenicibacter rosenii gen. nov., sp. nov., an efficient arsenic-methylating bacterium isolated from an arsenic-contaminated paddy soil.</title>
        <authorList>
            <person name="Huang K."/>
        </authorList>
    </citation>
    <scope>NUCLEOTIDE SEQUENCE [LARGE SCALE GENOMIC DNA]</scope>
    <source>
        <strain evidence="9 10">SM-1</strain>
    </source>
</reference>
<dbReference type="InterPro" id="IPR003362">
    <property type="entry name" value="Bact_transf"/>
</dbReference>
<proteinExistence type="inferred from homology"/>
<dbReference type="PANTHER" id="PTHR30576">
    <property type="entry name" value="COLANIC BIOSYNTHESIS UDP-GLUCOSE LIPID CARRIER TRANSFERASE"/>
    <property type="match status" value="1"/>
</dbReference>
<feature type="domain" description="Bacterial sugar transferase" evidence="8">
    <location>
        <begin position="271"/>
        <end position="454"/>
    </location>
</feature>
<name>A0A1S2VG31_9BACT</name>
<evidence type="ECO:0000313" key="10">
    <source>
        <dbReference type="Proteomes" id="UP000181790"/>
    </source>
</evidence>
<comment type="subcellular location">
    <subcellularLocation>
        <location evidence="1">Membrane</location>
        <topology evidence="1">Multi-pass membrane protein</topology>
    </subcellularLocation>
</comment>
<dbReference type="NCBIfam" id="TIGR03025">
    <property type="entry name" value="EPS_sugtrans"/>
    <property type="match status" value="1"/>
</dbReference>
<feature type="transmembrane region" description="Helical" evidence="7">
    <location>
        <begin position="110"/>
        <end position="131"/>
    </location>
</feature>
<evidence type="ECO:0000256" key="3">
    <source>
        <dbReference type="ARBA" id="ARBA00022679"/>
    </source>
</evidence>
<accession>A0A1S2VG31</accession>
<sequence length="459" mass="53604">MRHRYSILFLPLHVLFDFLCLNASFISAYWLHFKEIDGALQPPHLILWYVFNFVWAILVILLKPYTFPRQLFKIRHLIPKLGLLTTLHIAVISLYLVFFQESFYSREHLLITYILFFILGSAYRVGGLLFLREFRARGYNNRRFIVVGYGNLSKTITRFYEIHPEMGFRFAGYFDHISDGNRDIITGNYEQLPDFIRRNRIDCVYCCLPHIDNTRLHNIVEDAEIADYQVKLLVDFRGFLAKGASVEYHDILPVLNLSSQMLADFRVNTLKRAFDITFSLGVIFMGFPAFLLVGLITRLTSRGPVLYAQERIGRGGVPFRIYKFRSMYVDAEAGGPSLSQGLGDSRITPWGRFMRRTRLDELPQFFNVLKGDMSVVGPRPERQYFIDQIVEIAPEYKNLLKVKPGITSIGQIKFGYAGNVQEMVKRLRYDVLYPERRSFWFDAWIILQTVRVMMQGRGR</sequence>
<evidence type="ECO:0000259" key="8">
    <source>
        <dbReference type="Pfam" id="PF02397"/>
    </source>
</evidence>
<evidence type="ECO:0000256" key="7">
    <source>
        <dbReference type="SAM" id="Phobius"/>
    </source>
</evidence>
<evidence type="ECO:0000256" key="4">
    <source>
        <dbReference type="ARBA" id="ARBA00022692"/>
    </source>
</evidence>
<gene>
    <name evidence="9" type="ORF">BLX24_21015</name>
</gene>
<dbReference type="Proteomes" id="UP000181790">
    <property type="component" value="Unassembled WGS sequence"/>
</dbReference>
<comment type="similarity">
    <text evidence="2">Belongs to the bacterial sugar transferase family.</text>
</comment>
<dbReference type="PANTHER" id="PTHR30576:SF0">
    <property type="entry name" value="UNDECAPRENYL-PHOSPHATE N-ACETYLGALACTOSAMINYL 1-PHOSPHATE TRANSFERASE-RELATED"/>
    <property type="match status" value="1"/>
</dbReference>
<evidence type="ECO:0000256" key="1">
    <source>
        <dbReference type="ARBA" id="ARBA00004141"/>
    </source>
</evidence>
<keyword evidence="5 7" id="KW-1133">Transmembrane helix</keyword>
<organism evidence="9 10">
    <name type="scientific">Arsenicibacter rosenii</name>
    <dbReference type="NCBI Taxonomy" id="1750698"/>
    <lineage>
        <taxon>Bacteria</taxon>
        <taxon>Pseudomonadati</taxon>
        <taxon>Bacteroidota</taxon>
        <taxon>Cytophagia</taxon>
        <taxon>Cytophagales</taxon>
        <taxon>Spirosomataceae</taxon>
        <taxon>Arsenicibacter</taxon>
    </lineage>
</organism>
<evidence type="ECO:0000256" key="2">
    <source>
        <dbReference type="ARBA" id="ARBA00006464"/>
    </source>
</evidence>
<dbReference type="EMBL" id="MORL01000014">
    <property type="protein sequence ID" value="OIN57235.1"/>
    <property type="molecule type" value="Genomic_DNA"/>
</dbReference>
<feature type="transmembrane region" description="Helical" evidence="7">
    <location>
        <begin position="276"/>
        <end position="296"/>
    </location>
</feature>
<feature type="transmembrane region" description="Helical" evidence="7">
    <location>
        <begin position="46"/>
        <end position="65"/>
    </location>
</feature>
<keyword evidence="3 9" id="KW-0808">Transferase</keyword>
<dbReference type="GO" id="GO:0016020">
    <property type="term" value="C:membrane"/>
    <property type="evidence" value="ECO:0007669"/>
    <property type="project" value="UniProtKB-SubCell"/>
</dbReference>
<keyword evidence="4 7" id="KW-0812">Transmembrane</keyword>
<dbReference type="Pfam" id="PF13727">
    <property type="entry name" value="CoA_binding_3"/>
    <property type="match status" value="1"/>
</dbReference>
<dbReference type="InterPro" id="IPR017475">
    <property type="entry name" value="EPS_sugar_tfrase"/>
</dbReference>
<dbReference type="AlphaFoldDB" id="A0A1S2VG31"/>
<dbReference type="OrthoDB" id="9774190at2"/>
<dbReference type="Pfam" id="PF02397">
    <property type="entry name" value="Bac_transf"/>
    <property type="match status" value="1"/>
</dbReference>
<feature type="transmembrane region" description="Helical" evidence="7">
    <location>
        <begin position="7"/>
        <end position="31"/>
    </location>
</feature>
<evidence type="ECO:0000256" key="6">
    <source>
        <dbReference type="ARBA" id="ARBA00023136"/>
    </source>
</evidence>
<protein>
    <submittedName>
        <fullName evidence="9">Polyprenyl glycosylphosphotransferase</fullName>
    </submittedName>
</protein>
<keyword evidence="10" id="KW-1185">Reference proteome</keyword>
<evidence type="ECO:0000313" key="9">
    <source>
        <dbReference type="EMBL" id="OIN57235.1"/>
    </source>
</evidence>